<dbReference type="PANTHER" id="PTHR13325:SF3">
    <property type="entry name" value="MEMBRANE-BOUND TRANSCRIPTION FACTOR SITE-2 PROTEASE"/>
    <property type="match status" value="1"/>
</dbReference>
<evidence type="ECO:0000256" key="5">
    <source>
        <dbReference type="SAM" id="Phobius"/>
    </source>
</evidence>
<dbReference type="SMART" id="SM00089">
    <property type="entry name" value="PKD"/>
    <property type="match status" value="1"/>
</dbReference>
<dbReference type="InterPro" id="IPR013783">
    <property type="entry name" value="Ig-like_fold"/>
</dbReference>
<dbReference type="EMBL" id="DUCX01000073">
    <property type="protein sequence ID" value="HIF37596.1"/>
    <property type="molecule type" value="Genomic_DNA"/>
</dbReference>
<feature type="domain" description="PKD" evidence="6">
    <location>
        <begin position="502"/>
        <end position="580"/>
    </location>
</feature>
<feature type="transmembrane region" description="Helical" evidence="5">
    <location>
        <begin position="469"/>
        <end position="490"/>
    </location>
</feature>
<evidence type="ECO:0000256" key="3">
    <source>
        <dbReference type="ARBA" id="ARBA00022989"/>
    </source>
</evidence>
<evidence type="ECO:0000256" key="4">
    <source>
        <dbReference type="ARBA" id="ARBA00023136"/>
    </source>
</evidence>
<dbReference type="GO" id="GO:0031293">
    <property type="term" value="P:membrane protein intracellular domain proteolysis"/>
    <property type="evidence" value="ECO:0007669"/>
    <property type="project" value="TreeGrafter"/>
</dbReference>
<dbReference type="Gene3D" id="2.30.42.10">
    <property type="match status" value="1"/>
</dbReference>
<accession>A0A7J4GSK4</accession>
<comment type="subcellular location">
    <subcellularLocation>
        <location evidence="1">Endomembrane system</location>
        <topology evidence="1">Multi-pass membrane protein</topology>
    </subcellularLocation>
</comment>
<dbReference type="GO" id="GO:0004222">
    <property type="term" value="F:metalloendopeptidase activity"/>
    <property type="evidence" value="ECO:0007669"/>
    <property type="project" value="InterPro"/>
</dbReference>
<dbReference type="InterPro" id="IPR000601">
    <property type="entry name" value="PKD_dom"/>
</dbReference>
<dbReference type="PROSITE" id="PS50093">
    <property type="entry name" value="PKD"/>
    <property type="match status" value="1"/>
</dbReference>
<dbReference type="InterPro" id="IPR008915">
    <property type="entry name" value="Peptidase_M50"/>
</dbReference>
<dbReference type="InterPro" id="IPR022409">
    <property type="entry name" value="PKD/Chitinase_dom"/>
</dbReference>
<organism evidence="7 8">
    <name type="scientific">Marine Group III euryarchaeote</name>
    <dbReference type="NCBI Taxonomy" id="2173149"/>
    <lineage>
        <taxon>Archaea</taxon>
        <taxon>Methanobacteriati</taxon>
        <taxon>Thermoplasmatota</taxon>
        <taxon>Thermoplasmata</taxon>
        <taxon>Candidatus Thermoprofundales</taxon>
    </lineage>
</organism>
<reference evidence="8" key="1">
    <citation type="journal article" date="2019" name="bioRxiv">
        <title>Genome diversification in globally distributed novel marine Proteobacteria is linked to environmental adaptation.</title>
        <authorList>
            <person name="Zhou Z."/>
            <person name="Tran P.Q."/>
            <person name="Kieft K."/>
            <person name="Anantharaman K."/>
        </authorList>
    </citation>
    <scope>NUCLEOTIDE SEQUENCE [LARGE SCALE GENOMIC DNA]</scope>
</reference>
<feature type="transmembrane region" description="Helical" evidence="5">
    <location>
        <begin position="42"/>
        <end position="65"/>
    </location>
</feature>
<dbReference type="InterPro" id="IPR001193">
    <property type="entry name" value="MBTPS2"/>
</dbReference>
<evidence type="ECO:0000313" key="8">
    <source>
        <dbReference type="Proteomes" id="UP000585802"/>
    </source>
</evidence>
<dbReference type="GO" id="GO:0016020">
    <property type="term" value="C:membrane"/>
    <property type="evidence" value="ECO:0007669"/>
    <property type="project" value="InterPro"/>
</dbReference>
<feature type="transmembrane region" description="Helical" evidence="5">
    <location>
        <begin position="232"/>
        <end position="257"/>
    </location>
</feature>
<feature type="transmembrane region" description="Helical" evidence="5">
    <location>
        <begin position="196"/>
        <end position="212"/>
    </location>
</feature>
<proteinExistence type="predicted"/>
<dbReference type="CDD" id="cd00146">
    <property type="entry name" value="PKD"/>
    <property type="match status" value="1"/>
</dbReference>
<dbReference type="PANTHER" id="PTHR13325">
    <property type="entry name" value="PROTEASE M50 MEMBRANE-BOUND TRANSCRIPTION FACTOR SITE 2 PROTEASE"/>
    <property type="match status" value="1"/>
</dbReference>
<feature type="transmembrane region" description="Helical" evidence="5">
    <location>
        <begin position="118"/>
        <end position="144"/>
    </location>
</feature>
<dbReference type="InterPro" id="IPR035986">
    <property type="entry name" value="PKD_dom_sf"/>
</dbReference>
<keyword evidence="3 5" id="KW-1133">Transmembrane helix</keyword>
<dbReference type="InterPro" id="IPR036034">
    <property type="entry name" value="PDZ_sf"/>
</dbReference>
<evidence type="ECO:0000259" key="6">
    <source>
        <dbReference type="PROSITE" id="PS50093"/>
    </source>
</evidence>
<keyword evidence="2 5" id="KW-0812">Transmembrane</keyword>
<name>A0A7J4GSK4_9ARCH</name>
<evidence type="ECO:0000256" key="2">
    <source>
        <dbReference type="ARBA" id="ARBA00022692"/>
    </source>
</evidence>
<evidence type="ECO:0000313" key="7">
    <source>
        <dbReference type="EMBL" id="HIF37596.1"/>
    </source>
</evidence>
<dbReference type="Gene3D" id="2.60.40.10">
    <property type="entry name" value="Immunoglobulins"/>
    <property type="match status" value="1"/>
</dbReference>
<dbReference type="Pfam" id="PF02163">
    <property type="entry name" value="Peptidase_M50"/>
    <property type="match status" value="1"/>
</dbReference>
<dbReference type="Proteomes" id="UP000585802">
    <property type="component" value="Unassembled WGS sequence"/>
</dbReference>
<gene>
    <name evidence="7" type="ORF">EYQ70_04280</name>
</gene>
<comment type="caution">
    <text evidence="7">The sequence shown here is derived from an EMBL/GenBank/DDBJ whole genome shotgun (WGS) entry which is preliminary data.</text>
</comment>
<evidence type="ECO:0000256" key="1">
    <source>
        <dbReference type="ARBA" id="ARBA00004127"/>
    </source>
</evidence>
<dbReference type="SUPFAM" id="SSF49299">
    <property type="entry name" value="PKD domain"/>
    <property type="match status" value="1"/>
</dbReference>
<protein>
    <submittedName>
        <fullName evidence="7">PKD domain-containing protein</fullName>
    </submittedName>
</protein>
<dbReference type="GO" id="GO:0005737">
    <property type="term" value="C:cytoplasm"/>
    <property type="evidence" value="ECO:0007669"/>
    <property type="project" value="TreeGrafter"/>
</dbReference>
<sequence>MATKKNESVEEEESYDSLHAEEILPELTGMPIEVHIRRHSRFLLFLVFCLYLGWYSFALFLIAWITGVRWAENEGYLQKYNMDLVWGRSFLMWRTDWGKDFIERISQNKPFWRRVGDVWVVTVFIIMILMFSLLLWQATLAWQIPKTSAVSPKMMIGLPGLNPVIPLWYGILALVIAMVVHEFSHGILSRVADVKVKALGLLLFFFPVGAFVEPDEEGMKSMKKWERMRLYAAGPGSNMVVAVVFSFLFSSVMVASLEPAEDGLLLYSVSADYGGAEAGLEPWMLLTAIDEEEVRNTDDWKRVMNDTYAGQNVNVSILNRGVPGIYSVTLSDKGSYYLKYYPDYYESWMSGKGFMGVAAENPKIITDSLANPTENILLYISLPFAKLQPFPEHFTSIYEPAGAIGILPDNIFWILANSFYWIFWLNLMVGLTNALPAVPLDGGFIFADGVTGILDKFKKGMSEQRKEKIVDNLVGILAFTVVFLVVWQLVGPRLVGTDPVILDANINAADTQGWNGDVFEFDASMSNGNFVTYEWDFGDNNTATGEKVSHSWTEGGLYFVVLTAKDSEDRQSVAFEQVSINHFTEGDGSVGGGSDDTVPTTVNPYVKTVSIYINVTGDNGLPIVQSDVTVTINSPSGAVFEQDFSLNNGETQAVSFSTSEGEMVGEWEIFLESNDPASDFTYDYDWYTYYQSNS</sequence>
<dbReference type="Pfam" id="PF18911">
    <property type="entry name" value="PKD_4"/>
    <property type="match status" value="1"/>
</dbReference>
<feature type="transmembrane region" description="Helical" evidence="5">
    <location>
        <begin position="164"/>
        <end position="184"/>
    </location>
</feature>
<keyword evidence="4 5" id="KW-0472">Membrane</keyword>
<dbReference type="SUPFAM" id="SSF50156">
    <property type="entry name" value="PDZ domain-like"/>
    <property type="match status" value="1"/>
</dbReference>
<dbReference type="CDD" id="cd06159">
    <property type="entry name" value="S2P-M50_PDZ_Arch"/>
    <property type="match status" value="1"/>
</dbReference>
<dbReference type="GO" id="GO:0012505">
    <property type="term" value="C:endomembrane system"/>
    <property type="evidence" value="ECO:0007669"/>
    <property type="project" value="UniProtKB-SubCell"/>
</dbReference>
<dbReference type="AlphaFoldDB" id="A0A7J4GSK4"/>
<feature type="transmembrane region" description="Helical" evidence="5">
    <location>
        <begin position="411"/>
        <end position="431"/>
    </location>
</feature>
<dbReference type="PRINTS" id="PR01000">
    <property type="entry name" value="SREBPS2PTASE"/>
</dbReference>